<feature type="transmembrane region" description="Helical" evidence="1">
    <location>
        <begin position="91"/>
        <end position="110"/>
    </location>
</feature>
<feature type="transmembrane region" description="Helical" evidence="1">
    <location>
        <begin position="131"/>
        <end position="152"/>
    </location>
</feature>
<dbReference type="Pfam" id="PF01944">
    <property type="entry name" value="SpoIIM"/>
    <property type="match status" value="1"/>
</dbReference>
<dbReference type="RefSeq" id="WP_209852677.1">
    <property type="nucleotide sequence ID" value="NZ_CBCRVE010000014.1"/>
</dbReference>
<feature type="transmembrane region" description="Helical" evidence="1">
    <location>
        <begin position="65"/>
        <end position="85"/>
    </location>
</feature>
<dbReference type="Proteomes" id="UP001519273">
    <property type="component" value="Unassembled WGS sequence"/>
</dbReference>
<dbReference type="PANTHER" id="PTHR35337:SF1">
    <property type="entry name" value="SLR1478 PROTEIN"/>
    <property type="match status" value="1"/>
</dbReference>
<evidence type="ECO:0000313" key="3">
    <source>
        <dbReference type="Proteomes" id="UP001519273"/>
    </source>
</evidence>
<keyword evidence="3" id="KW-1185">Reference proteome</keyword>
<dbReference type="PANTHER" id="PTHR35337">
    <property type="entry name" value="SLR1478 PROTEIN"/>
    <property type="match status" value="1"/>
</dbReference>
<evidence type="ECO:0000256" key="1">
    <source>
        <dbReference type="SAM" id="Phobius"/>
    </source>
</evidence>
<reference evidence="2 3" key="1">
    <citation type="submission" date="2021-03" db="EMBL/GenBank/DDBJ databases">
        <title>Genomic Encyclopedia of Type Strains, Phase IV (KMG-IV): sequencing the most valuable type-strain genomes for metagenomic binning, comparative biology and taxonomic classification.</title>
        <authorList>
            <person name="Goeker M."/>
        </authorList>
    </citation>
    <scope>NUCLEOTIDE SEQUENCE [LARGE SCALE GENOMIC DNA]</scope>
    <source>
        <strain evidence="2 3">DSM 23491</strain>
    </source>
</reference>
<dbReference type="InterPro" id="IPR002798">
    <property type="entry name" value="SpoIIM-like"/>
</dbReference>
<keyword evidence="1" id="KW-1133">Transmembrane helix</keyword>
<gene>
    <name evidence="2" type="ORF">J2Z20_003262</name>
</gene>
<feature type="transmembrane region" description="Helical" evidence="1">
    <location>
        <begin position="181"/>
        <end position="204"/>
    </location>
</feature>
<sequence length="205" mass="22724">MYRFSGFVRDLLQMKRVLFISTAVFILGIYLGTVGSDALHHFLTSQISGLSEISKQLEKSRHQELSFFLFIFFNNAIKGVLIIFLGALFGILPLFFLLVNGMVIGFVVKMTVDGGADLSDLIIKGLLPHGIIEIPTILIACAYGLQLGGLVFRSMGSLFQSEKRALIGSEWGQFMMRAGRASIWIVVLMCIAAIIESTLTYHLLR</sequence>
<proteinExistence type="predicted"/>
<comment type="caution">
    <text evidence="2">The sequence shown here is derived from an EMBL/GenBank/DDBJ whole genome shotgun (WGS) entry which is preliminary data.</text>
</comment>
<organism evidence="2 3">
    <name type="scientific">Paenibacillus sediminis</name>
    <dbReference type="NCBI Taxonomy" id="664909"/>
    <lineage>
        <taxon>Bacteria</taxon>
        <taxon>Bacillati</taxon>
        <taxon>Bacillota</taxon>
        <taxon>Bacilli</taxon>
        <taxon>Bacillales</taxon>
        <taxon>Paenibacillaceae</taxon>
        <taxon>Paenibacillus</taxon>
    </lineage>
</organism>
<name>A0ABS4H741_9BACL</name>
<protein>
    <submittedName>
        <fullName evidence="2">Stage II sporulation protein M</fullName>
    </submittedName>
</protein>
<keyword evidence="1" id="KW-0812">Transmembrane</keyword>
<evidence type="ECO:0000313" key="2">
    <source>
        <dbReference type="EMBL" id="MBP1938340.1"/>
    </source>
</evidence>
<accession>A0ABS4H741</accession>
<keyword evidence="1" id="KW-0472">Membrane</keyword>
<feature type="transmembrane region" description="Helical" evidence="1">
    <location>
        <begin position="20"/>
        <end position="44"/>
    </location>
</feature>
<dbReference type="EMBL" id="JAGGKP010000014">
    <property type="protein sequence ID" value="MBP1938340.1"/>
    <property type="molecule type" value="Genomic_DNA"/>
</dbReference>